<accession>A0A2V0R980</accession>
<reference evidence="2" key="1">
    <citation type="submission" date="2017-04" db="EMBL/GenBank/DDBJ databases">
        <title>Unveiling RNA virosphere associated with marine microorganisms.</title>
        <authorList>
            <person name="Urayama S."/>
            <person name="Takaki Y."/>
            <person name="Nishi S."/>
            <person name="Yoshida Y."/>
            <person name="Deguchi S."/>
            <person name="Takai K."/>
            <person name="Nunoura T."/>
        </authorList>
    </citation>
    <scope>NUCLEOTIDE SEQUENCE</scope>
</reference>
<protein>
    <submittedName>
        <fullName evidence="2">RdRp</fullName>
    </submittedName>
</protein>
<evidence type="ECO:0000313" key="2">
    <source>
        <dbReference type="EMBL" id="GBH21849.1"/>
    </source>
</evidence>
<dbReference type="GO" id="GO:0006351">
    <property type="term" value="P:DNA-templated transcription"/>
    <property type="evidence" value="ECO:0007669"/>
    <property type="project" value="InterPro"/>
</dbReference>
<proteinExistence type="predicted"/>
<evidence type="ECO:0000259" key="1">
    <source>
        <dbReference type="PROSITE" id="PS50507"/>
    </source>
</evidence>
<dbReference type="AlphaFoldDB" id="A0A2V0R980"/>
<dbReference type="PROSITE" id="PS50507">
    <property type="entry name" value="RDRP_SSRNA_POS"/>
    <property type="match status" value="1"/>
</dbReference>
<dbReference type="GO" id="GO:0039694">
    <property type="term" value="P:viral RNA genome replication"/>
    <property type="evidence" value="ECO:0007669"/>
    <property type="project" value="InterPro"/>
</dbReference>
<name>A0A2V0R980_9ZZZZ</name>
<dbReference type="EMBL" id="BDQA01000386">
    <property type="protein sequence ID" value="GBH21849.1"/>
    <property type="molecule type" value="Genomic_RNA"/>
</dbReference>
<comment type="caution">
    <text evidence="2">The sequence shown here is derived from an EMBL/GenBank/DDBJ whole genome shotgun (WGS) entry which is preliminary data.</text>
</comment>
<sequence>MLEASKYTHNTRAFVRWMNTLSSPFDEDLRSPIYKDLTRPELHSSFLDQVPLTGSRFSEHMQARERKELEYLLLPWSNRPSWADWGPDKVAEYYKPPDPPLTTLNDAVASFVSKFGTPTANWPIRKGYDRLPSSTNSGLPYLQNKWKSRRGTELLNEIEQAYARDEFLEYPPSMPMWRVDPPGKVRFAWAEPKIEAISGASIVYPCIEHYRNHDPFVAWKGPQATGELMRDVLRRVTTENVLSVDYSGYDMTQSPKLTRATFAWLHRMMGSPKPNFYDAWIKNLTAGPVLTPDYEYTGPHGMPSGSVATNLFDSLHNAFAIEGYLLSFGIEGAKYFVQGDDAVIIGNGVDPEDFARFVEDDYGFIAHPDKQFFSSSGGAADYLRMSYYPENDFRPTYPVSRIAWRMIGHERFSFQPSQWNEWAVVVRATQQLENGIWNPSIKALIRWTMLGDKLRLGYDMTPQEVLEAAGKTGDILTRERARWDPGAAQHAWDSWPVHRLIREVGDRMR</sequence>
<dbReference type="Pfam" id="PF00680">
    <property type="entry name" value="RdRP_1"/>
    <property type="match status" value="1"/>
</dbReference>
<dbReference type="InterPro" id="IPR043502">
    <property type="entry name" value="DNA/RNA_pol_sf"/>
</dbReference>
<dbReference type="SUPFAM" id="SSF56672">
    <property type="entry name" value="DNA/RNA polymerases"/>
    <property type="match status" value="1"/>
</dbReference>
<organism evidence="2">
    <name type="scientific">viral metagenome</name>
    <dbReference type="NCBI Taxonomy" id="1070528"/>
    <lineage>
        <taxon>unclassified sequences</taxon>
        <taxon>metagenomes</taxon>
        <taxon>organismal metagenomes</taxon>
    </lineage>
</organism>
<feature type="domain" description="RdRp catalytic" evidence="1">
    <location>
        <begin position="239"/>
        <end position="354"/>
    </location>
</feature>
<dbReference type="GO" id="GO:0003968">
    <property type="term" value="F:RNA-directed RNA polymerase activity"/>
    <property type="evidence" value="ECO:0007669"/>
    <property type="project" value="InterPro"/>
</dbReference>
<dbReference type="InterPro" id="IPR001205">
    <property type="entry name" value="RNA-dir_pol_C"/>
</dbReference>
<dbReference type="InterPro" id="IPR007094">
    <property type="entry name" value="RNA-dir_pol_PSvirus"/>
</dbReference>
<dbReference type="GO" id="GO:0003723">
    <property type="term" value="F:RNA binding"/>
    <property type="evidence" value="ECO:0007669"/>
    <property type="project" value="InterPro"/>
</dbReference>